<evidence type="ECO:0000313" key="2">
    <source>
        <dbReference type="EMBL" id="QIV94111.1"/>
    </source>
</evidence>
<gene>
    <name evidence="2" type="ORF">E3E15_01570</name>
</gene>
<organism evidence="2 3">
    <name type="scientific">Allofrancisella frigidaquae</name>
    <dbReference type="NCBI Taxonomy" id="1085644"/>
    <lineage>
        <taxon>Bacteria</taxon>
        <taxon>Pseudomonadati</taxon>
        <taxon>Pseudomonadota</taxon>
        <taxon>Gammaproteobacteria</taxon>
        <taxon>Thiotrichales</taxon>
        <taxon>Francisellaceae</taxon>
        <taxon>Allofrancisella</taxon>
    </lineage>
</organism>
<keyword evidence="3" id="KW-1185">Reference proteome</keyword>
<dbReference type="PANTHER" id="PTHR42923:SF17">
    <property type="entry name" value="AMINE OXIDASE DOMAIN-CONTAINING PROTEIN"/>
    <property type="match status" value="1"/>
</dbReference>
<dbReference type="EMBL" id="CP038017">
    <property type="protein sequence ID" value="QIV94111.1"/>
    <property type="molecule type" value="Genomic_DNA"/>
</dbReference>
<dbReference type="RefSeq" id="WP_172106338.1">
    <property type="nucleotide sequence ID" value="NZ_CP038017.1"/>
</dbReference>
<dbReference type="Pfam" id="PF01593">
    <property type="entry name" value="Amino_oxidase"/>
    <property type="match status" value="1"/>
</dbReference>
<dbReference type="Proteomes" id="UP000503320">
    <property type="component" value="Chromosome"/>
</dbReference>
<feature type="domain" description="Amine oxidase" evidence="1">
    <location>
        <begin position="11"/>
        <end position="325"/>
    </location>
</feature>
<accession>A0A6M3HVK9</accession>
<dbReference type="PANTHER" id="PTHR42923">
    <property type="entry name" value="PROTOPORPHYRINOGEN OXIDASE"/>
    <property type="match status" value="1"/>
</dbReference>
<evidence type="ECO:0000259" key="1">
    <source>
        <dbReference type="Pfam" id="PF01593"/>
    </source>
</evidence>
<dbReference type="AlphaFoldDB" id="A0A6M3HVK9"/>
<dbReference type="Gene3D" id="3.50.50.60">
    <property type="entry name" value="FAD/NAD(P)-binding domain"/>
    <property type="match status" value="1"/>
</dbReference>
<dbReference type="InterPro" id="IPR036188">
    <property type="entry name" value="FAD/NAD-bd_sf"/>
</dbReference>
<dbReference type="GO" id="GO:0016491">
    <property type="term" value="F:oxidoreductase activity"/>
    <property type="evidence" value="ECO:0007669"/>
    <property type="project" value="InterPro"/>
</dbReference>
<proteinExistence type="predicted"/>
<dbReference type="Gene3D" id="1.10.405.20">
    <property type="match status" value="1"/>
</dbReference>
<evidence type="ECO:0000313" key="3">
    <source>
        <dbReference type="Proteomes" id="UP000503320"/>
    </source>
</evidence>
<dbReference type="SUPFAM" id="SSF51905">
    <property type="entry name" value="FAD/NAD(P)-binding domain"/>
    <property type="match status" value="1"/>
</dbReference>
<sequence>MEKIAIIGSGISGLAISYLLKDKYDLTIYEKNNYFGGHARTLNIEKGISIDTGFIVFNYHTYYHLTRLFTHLDVPVAKSNMSFGVSIKEGRFEYGSSNLKSLFCQISNILNPYFYKMVFDILKFNKISRKHLKNNTLDESITLEEYLSNLKVSKYFKDYYLLAMGACIWSTPINQMYKFPALSFIRFFNNHGLLTTNKPIQWYTVPGGSKVYVEKIVKKLENANVKFAPSAIKVLRKTKVFITDERNIINEFDKVIFACHPNEILEILDDPCINEKKLLTAIKYQPNTAILHTDEKLMPKRSKAWSSWNYLNKETKDNRKVVSLSYWMNNLQPLKTTKNYFVTINPDEKPEESKIINEHIFEHPVFDKAAIRAQQNFDIIQGLNSSYYCGAYLRYGFHEDGIFSAVKVAEKLGVKTPW</sequence>
<protein>
    <submittedName>
        <fullName evidence="2">NAD/FAD-binding protein</fullName>
    </submittedName>
</protein>
<name>A0A6M3HVK9_9GAMM</name>
<dbReference type="KEGG" id="afri:E3E15_01570"/>
<reference evidence="2 3" key="1">
    <citation type="submission" date="2019-03" db="EMBL/GenBank/DDBJ databases">
        <title>Complete Genome Sequence of Allofrancisella frigidaquae Strain SYSU 10HL1970 Isolated from Water-Cooling Systems in China.</title>
        <authorList>
            <person name="Ohrman C."/>
            <person name="Uneklint I."/>
            <person name="Sjodin A."/>
        </authorList>
    </citation>
    <scope>NUCLEOTIDE SEQUENCE [LARGE SCALE GENOMIC DNA]</scope>
    <source>
        <strain evidence="2 3">SYSU 10HL1970</strain>
    </source>
</reference>
<dbReference type="InterPro" id="IPR050464">
    <property type="entry name" value="Zeta_carotene_desat/Oxidored"/>
</dbReference>
<dbReference type="InterPro" id="IPR002937">
    <property type="entry name" value="Amino_oxidase"/>
</dbReference>
<dbReference type="Gene3D" id="3.30.70.1990">
    <property type="match status" value="1"/>
</dbReference>